<dbReference type="InterPro" id="IPR018488">
    <property type="entry name" value="cNMP-bd_CS"/>
</dbReference>
<dbReference type="InterPro" id="IPR014710">
    <property type="entry name" value="RmlC-like_jellyroll"/>
</dbReference>
<dbReference type="GO" id="GO:0003677">
    <property type="term" value="F:DNA binding"/>
    <property type="evidence" value="ECO:0007669"/>
    <property type="project" value="UniProtKB-KW"/>
</dbReference>
<keyword evidence="1" id="KW-0805">Transcription regulation</keyword>
<dbReference type="PROSITE" id="PS50042">
    <property type="entry name" value="CNMP_BINDING_3"/>
    <property type="match status" value="1"/>
</dbReference>
<feature type="domain" description="Cyclic nucleotide-binding" evidence="4">
    <location>
        <begin position="32"/>
        <end position="116"/>
    </location>
</feature>
<dbReference type="GO" id="GO:0003700">
    <property type="term" value="F:DNA-binding transcription factor activity"/>
    <property type="evidence" value="ECO:0007669"/>
    <property type="project" value="TreeGrafter"/>
</dbReference>
<evidence type="ECO:0000256" key="3">
    <source>
        <dbReference type="ARBA" id="ARBA00023163"/>
    </source>
</evidence>
<evidence type="ECO:0000256" key="2">
    <source>
        <dbReference type="ARBA" id="ARBA00023125"/>
    </source>
</evidence>
<proteinExistence type="predicted"/>
<dbReference type="SMART" id="SM00419">
    <property type="entry name" value="HTH_CRP"/>
    <property type="match status" value="1"/>
</dbReference>
<dbReference type="Pfam" id="PF13545">
    <property type="entry name" value="HTH_Crp_2"/>
    <property type="match status" value="1"/>
</dbReference>
<dbReference type="InterPro" id="IPR050397">
    <property type="entry name" value="Env_Response_Regulators"/>
</dbReference>
<keyword evidence="2" id="KW-0238">DNA-binding</keyword>
<dbReference type="eggNOG" id="COG0664">
    <property type="taxonomic scope" value="Bacteria"/>
</dbReference>
<dbReference type="Gene3D" id="1.10.10.10">
    <property type="entry name" value="Winged helix-like DNA-binding domain superfamily/Winged helix DNA-binding domain"/>
    <property type="match status" value="1"/>
</dbReference>
<evidence type="ECO:0000259" key="4">
    <source>
        <dbReference type="PROSITE" id="PS50042"/>
    </source>
</evidence>
<gene>
    <name evidence="6" type="ORF">SAMN04489726_4611</name>
</gene>
<dbReference type="SUPFAM" id="SSF51206">
    <property type="entry name" value="cAMP-binding domain-like"/>
    <property type="match status" value="1"/>
</dbReference>
<evidence type="ECO:0000256" key="1">
    <source>
        <dbReference type="ARBA" id="ARBA00023015"/>
    </source>
</evidence>
<dbReference type="Proteomes" id="UP000183376">
    <property type="component" value="Chromosome I"/>
</dbReference>
<dbReference type="InterPro" id="IPR036390">
    <property type="entry name" value="WH_DNA-bd_sf"/>
</dbReference>
<dbReference type="EMBL" id="LT629701">
    <property type="protein sequence ID" value="SDN04266.1"/>
    <property type="molecule type" value="Genomic_DNA"/>
</dbReference>
<accession>A0A1G9Y6M6</accession>
<dbReference type="AlphaFoldDB" id="A0A1G9Y6M6"/>
<dbReference type="Pfam" id="PF00027">
    <property type="entry name" value="cNMP_binding"/>
    <property type="match status" value="1"/>
</dbReference>
<dbReference type="OrthoDB" id="41390at2"/>
<evidence type="ECO:0000259" key="5">
    <source>
        <dbReference type="PROSITE" id="PS51063"/>
    </source>
</evidence>
<dbReference type="CDD" id="cd00038">
    <property type="entry name" value="CAP_ED"/>
    <property type="match status" value="1"/>
</dbReference>
<feature type="domain" description="HTH crp-type" evidence="5">
    <location>
        <begin position="146"/>
        <end position="216"/>
    </location>
</feature>
<sequence>MDHHAGPIASRGFRVLLGEQRWQALLAHGSLRTYRPGSFLLRQGDPGGFVLAVGRGRIAVVAGDANGTELLISLRGRGDLLGELAMGRNTVRSATARAIDQCIAHHVTAESFQAFLAEHAADAVLKDYLVSKLSETVPYHLHLVHFSPLRRVARLFTELVALADQDHPYRERIPLTQEAIAGALGLARSTVAEQIAVLRRDGTLTPQSRPAIADLDALRRHAGVLNLPQ</sequence>
<dbReference type="PANTHER" id="PTHR24567:SF74">
    <property type="entry name" value="HTH-TYPE TRANSCRIPTIONAL REGULATOR ARCR"/>
    <property type="match status" value="1"/>
</dbReference>
<dbReference type="PROSITE" id="PS51063">
    <property type="entry name" value="HTH_CRP_2"/>
    <property type="match status" value="1"/>
</dbReference>
<keyword evidence="6" id="KW-0418">Kinase</keyword>
<dbReference type="SMART" id="SM00100">
    <property type="entry name" value="cNMP"/>
    <property type="match status" value="1"/>
</dbReference>
<dbReference type="PANTHER" id="PTHR24567">
    <property type="entry name" value="CRP FAMILY TRANSCRIPTIONAL REGULATORY PROTEIN"/>
    <property type="match status" value="1"/>
</dbReference>
<protein>
    <submittedName>
        <fullName evidence="6">cAMP-binding domain of CRP or a regulatory subunit of cAMP-dependent protein kinases</fullName>
    </submittedName>
</protein>
<dbReference type="PROSITE" id="PS00889">
    <property type="entry name" value="CNMP_BINDING_2"/>
    <property type="match status" value="1"/>
</dbReference>
<dbReference type="STRING" id="211114.SAMN04489726_4611"/>
<keyword evidence="3" id="KW-0804">Transcription</keyword>
<dbReference type="InterPro" id="IPR012318">
    <property type="entry name" value="HTH_CRP"/>
</dbReference>
<dbReference type="GO" id="GO:0016301">
    <property type="term" value="F:kinase activity"/>
    <property type="evidence" value="ECO:0007669"/>
    <property type="project" value="UniProtKB-KW"/>
</dbReference>
<dbReference type="InterPro" id="IPR036388">
    <property type="entry name" value="WH-like_DNA-bd_sf"/>
</dbReference>
<dbReference type="GO" id="GO:0005829">
    <property type="term" value="C:cytosol"/>
    <property type="evidence" value="ECO:0007669"/>
    <property type="project" value="TreeGrafter"/>
</dbReference>
<evidence type="ECO:0000313" key="7">
    <source>
        <dbReference type="Proteomes" id="UP000183376"/>
    </source>
</evidence>
<dbReference type="Gene3D" id="2.60.120.10">
    <property type="entry name" value="Jelly Rolls"/>
    <property type="match status" value="1"/>
</dbReference>
<dbReference type="InterPro" id="IPR000595">
    <property type="entry name" value="cNMP-bd_dom"/>
</dbReference>
<dbReference type="InterPro" id="IPR018490">
    <property type="entry name" value="cNMP-bd_dom_sf"/>
</dbReference>
<organism evidence="6 7">
    <name type="scientific">Allokutzneria albata</name>
    <name type="common">Kibdelosporangium albatum</name>
    <dbReference type="NCBI Taxonomy" id="211114"/>
    <lineage>
        <taxon>Bacteria</taxon>
        <taxon>Bacillati</taxon>
        <taxon>Actinomycetota</taxon>
        <taxon>Actinomycetes</taxon>
        <taxon>Pseudonocardiales</taxon>
        <taxon>Pseudonocardiaceae</taxon>
        <taxon>Allokutzneria</taxon>
    </lineage>
</organism>
<evidence type="ECO:0000313" key="6">
    <source>
        <dbReference type="EMBL" id="SDN04266.1"/>
    </source>
</evidence>
<reference evidence="6 7" key="1">
    <citation type="submission" date="2016-10" db="EMBL/GenBank/DDBJ databases">
        <authorList>
            <person name="de Groot N.N."/>
        </authorList>
    </citation>
    <scope>NUCLEOTIDE SEQUENCE [LARGE SCALE GENOMIC DNA]</scope>
    <source>
        <strain evidence="6 7">DSM 44149</strain>
    </source>
</reference>
<keyword evidence="6" id="KW-0808">Transferase</keyword>
<dbReference type="SUPFAM" id="SSF46785">
    <property type="entry name" value="Winged helix' DNA-binding domain"/>
    <property type="match status" value="1"/>
</dbReference>
<keyword evidence="7" id="KW-1185">Reference proteome</keyword>
<name>A0A1G9Y6M6_ALLAB</name>